<protein>
    <recommendedName>
        <fullName evidence="3 18">FAD:protein FMN transferase</fullName>
        <ecNumber evidence="2 18">2.7.1.180</ecNumber>
    </recommendedName>
    <alternativeName>
        <fullName evidence="15 18">Flavin transferase</fullName>
    </alternativeName>
</protein>
<evidence type="ECO:0000256" key="18">
    <source>
        <dbReference type="PIRNR" id="PIRNR006268"/>
    </source>
</evidence>
<evidence type="ECO:0000256" key="14">
    <source>
        <dbReference type="ARBA" id="ARBA00023288"/>
    </source>
</evidence>
<feature type="binding site" evidence="19">
    <location>
        <position position="196"/>
    </location>
    <ligand>
        <name>Mg(2+)</name>
        <dbReference type="ChEBI" id="CHEBI:18420"/>
    </ligand>
</feature>
<evidence type="ECO:0000313" key="20">
    <source>
        <dbReference type="EMBL" id="CDI02835.1"/>
    </source>
</evidence>
<comment type="caution">
    <text evidence="20">The sequence shown here is derived from an EMBL/GenBank/DDBJ whole genome shotgun (WGS) entry which is preliminary data.</text>
</comment>
<evidence type="ECO:0000256" key="1">
    <source>
        <dbReference type="ARBA" id="ARBA00008282"/>
    </source>
</evidence>
<reference evidence="20" key="1">
    <citation type="submission" date="2013-07" db="EMBL/GenBank/DDBJ databases">
        <authorList>
            <person name="McIlroy S."/>
        </authorList>
    </citation>
    <scope>NUCLEOTIDE SEQUENCE [LARGE SCALE GENOMIC DNA]</scope>
    <source>
        <strain evidence="20">Run_A_D11</strain>
    </source>
</reference>
<comment type="catalytic activity">
    <reaction evidence="16 18">
        <text>L-threonyl-[protein] + FAD = FMN-L-threonyl-[protein] + AMP + H(+)</text>
        <dbReference type="Rhea" id="RHEA:36847"/>
        <dbReference type="Rhea" id="RHEA-COMP:11060"/>
        <dbReference type="Rhea" id="RHEA-COMP:11061"/>
        <dbReference type="ChEBI" id="CHEBI:15378"/>
        <dbReference type="ChEBI" id="CHEBI:30013"/>
        <dbReference type="ChEBI" id="CHEBI:57692"/>
        <dbReference type="ChEBI" id="CHEBI:74257"/>
        <dbReference type="ChEBI" id="CHEBI:456215"/>
        <dbReference type="EC" id="2.7.1.180"/>
    </reaction>
</comment>
<feature type="binding site" evidence="19">
    <location>
        <position position="314"/>
    </location>
    <ligand>
        <name>Mg(2+)</name>
        <dbReference type="ChEBI" id="CHEBI:18420"/>
    </ligand>
</feature>
<keyword evidence="21" id="KW-1185">Reference proteome</keyword>
<evidence type="ECO:0000256" key="10">
    <source>
        <dbReference type="ARBA" id="ARBA00022827"/>
    </source>
</evidence>
<dbReference type="GO" id="GO:0016740">
    <property type="term" value="F:transferase activity"/>
    <property type="evidence" value="ECO:0007669"/>
    <property type="project" value="UniProtKB-UniRule"/>
</dbReference>
<dbReference type="Gene3D" id="3.10.520.10">
    <property type="entry name" value="ApbE-like domains"/>
    <property type="match status" value="1"/>
</dbReference>
<evidence type="ECO:0000256" key="15">
    <source>
        <dbReference type="ARBA" id="ARBA00031306"/>
    </source>
</evidence>
<keyword evidence="13" id="KW-0564">Palmitate</keyword>
<keyword evidence="9" id="KW-0732">Signal</keyword>
<evidence type="ECO:0000256" key="3">
    <source>
        <dbReference type="ARBA" id="ARBA00016337"/>
    </source>
</evidence>
<dbReference type="EC" id="2.7.1.180" evidence="2 18"/>
<organism evidence="20 21">
    <name type="scientific">Candidatus Competibacter denitrificans Run_A_D11</name>
    <dbReference type="NCBI Taxonomy" id="1400863"/>
    <lineage>
        <taxon>Bacteria</taxon>
        <taxon>Pseudomonadati</taxon>
        <taxon>Pseudomonadota</taxon>
        <taxon>Gammaproteobacteria</taxon>
        <taxon>Candidatus Competibacteraceae</taxon>
        <taxon>Candidatus Competibacter</taxon>
    </lineage>
</organism>
<comment type="subcellular location">
    <subcellularLocation>
        <location evidence="17">Cell inner membrane</location>
        <topology evidence="17">Lipid-anchor</topology>
        <orientation evidence="17">Periplasmic side</orientation>
    </subcellularLocation>
</comment>
<dbReference type="InterPro" id="IPR024932">
    <property type="entry name" value="ApbE"/>
</dbReference>
<evidence type="ECO:0000256" key="4">
    <source>
        <dbReference type="ARBA" id="ARBA00022475"/>
    </source>
</evidence>
<dbReference type="Proteomes" id="UP000035760">
    <property type="component" value="Unassembled WGS sequence"/>
</dbReference>
<evidence type="ECO:0000256" key="6">
    <source>
        <dbReference type="ARBA" id="ARBA00022630"/>
    </source>
</evidence>
<evidence type="ECO:0000256" key="8">
    <source>
        <dbReference type="ARBA" id="ARBA00022723"/>
    </source>
</evidence>
<name>W6MAA8_9GAMM</name>
<evidence type="ECO:0000256" key="2">
    <source>
        <dbReference type="ARBA" id="ARBA00011955"/>
    </source>
</evidence>
<evidence type="ECO:0000256" key="9">
    <source>
        <dbReference type="ARBA" id="ARBA00022729"/>
    </source>
</evidence>
<comment type="cofactor">
    <cofactor evidence="19">
        <name>Mg(2+)</name>
        <dbReference type="ChEBI" id="CHEBI:18420"/>
    </cofactor>
    <cofactor evidence="19">
        <name>Mn(2+)</name>
        <dbReference type="ChEBI" id="CHEBI:29035"/>
    </cofactor>
    <text evidence="19">Magnesium. Can also use manganese.</text>
</comment>
<evidence type="ECO:0000256" key="17">
    <source>
        <dbReference type="ARBA" id="ARBA00060485"/>
    </source>
</evidence>
<evidence type="ECO:0000256" key="16">
    <source>
        <dbReference type="ARBA" id="ARBA00048540"/>
    </source>
</evidence>
<feature type="binding site" evidence="19">
    <location>
        <position position="310"/>
    </location>
    <ligand>
        <name>Mg(2+)</name>
        <dbReference type="ChEBI" id="CHEBI:18420"/>
    </ligand>
</feature>
<keyword evidence="10 18" id="KW-0274">FAD</keyword>
<reference evidence="20" key="2">
    <citation type="submission" date="2014-03" db="EMBL/GenBank/DDBJ databases">
        <title>Candidatus Competibacter-lineage genomes retrieved from metagenomes reveal functional metabolic diversity.</title>
        <authorList>
            <person name="McIlroy S.J."/>
            <person name="Albertsen M."/>
            <person name="Andresen E.K."/>
            <person name="Saunders A.M."/>
            <person name="Kristiansen R."/>
            <person name="Stokholm-Bjerregaard M."/>
            <person name="Nielsen K.L."/>
            <person name="Nielsen P.H."/>
        </authorList>
    </citation>
    <scope>NUCLEOTIDE SEQUENCE</scope>
    <source>
        <strain evidence="20">Run_A_D11</strain>
    </source>
</reference>
<dbReference type="GO" id="GO:0005886">
    <property type="term" value="C:plasma membrane"/>
    <property type="evidence" value="ECO:0007669"/>
    <property type="project" value="UniProtKB-SubCell"/>
</dbReference>
<keyword evidence="7 18" id="KW-0808">Transferase</keyword>
<evidence type="ECO:0000313" key="21">
    <source>
        <dbReference type="Proteomes" id="UP000035760"/>
    </source>
</evidence>
<dbReference type="PANTHER" id="PTHR30040">
    <property type="entry name" value="THIAMINE BIOSYNTHESIS LIPOPROTEIN APBE"/>
    <property type="match status" value="1"/>
</dbReference>
<keyword evidence="8 18" id="KW-0479">Metal-binding</keyword>
<gene>
    <name evidence="20" type="ORF">BN873_350091</name>
</gene>
<evidence type="ECO:0000256" key="11">
    <source>
        <dbReference type="ARBA" id="ARBA00022842"/>
    </source>
</evidence>
<dbReference type="SUPFAM" id="SSF143631">
    <property type="entry name" value="ApbE-like"/>
    <property type="match status" value="1"/>
</dbReference>
<keyword evidence="12" id="KW-0472">Membrane</keyword>
<keyword evidence="5" id="KW-0997">Cell inner membrane</keyword>
<dbReference type="PANTHER" id="PTHR30040:SF2">
    <property type="entry name" value="FAD:PROTEIN FMN TRANSFERASE"/>
    <property type="match status" value="1"/>
</dbReference>
<evidence type="ECO:0000256" key="5">
    <source>
        <dbReference type="ARBA" id="ARBA00022519"/>
    </source>
</evidence>
<dbReference type="GO" id="GO:0046872">
    <property type="term" value="F:metal ion binding"/>
    <property type="evidence" value="ECO:0007669"/>
    <property type="project" value="UniProtKB-UniRule"/>
</dbReference>
<keyword evidence="14 20" id="KW-0449">Lipoprotein</keyword>
<proteinExistence type="inferred from homology"/>
<keyword evidence="4" id="KW-1003">Cell membrane</keyword>
<dbReference type="STRING" id="1400863.BN873_350091"/>
<evidence type="ECO:0000256" key="7">
    <source>
        <dbReference type="ARBA" id="ARBA00022679"/>
    </source>
</evidence>
<evidence type="ECO:0000256" key="19">
    <source>
        <dbReference type="PIRSR" id="PIRSR006268-2"/>
    </source>
</evidence>
<accession>W6MAA8</accession>
<sequence length="363" mass="40286">MPLTISFQHRYLGQRFLRSTLLTLVNSVFTCILLTGCDRGPPDTTIRITGTTMGTSYELKLVPDAGQALSPELIKSRADQLLEYINRQMSTYDPNSELSGFNRNPSTDWVSVSAELQQVIAEGLRISDLTSGAYDITVGPLVDLWGFGPEPRLDQVPPDSVILQARERVGYWRLHTREQPPALKKDRADVYTDLSSLAKGYAVDQLAILMESKGIYNYLVSIGGDLRAKGRNGKGQPWTVAIERPVPGQRAVERLIQISDHSVSTAGDYRNFFEQNGRRYSHIIDPRTGRPVLQTLASVTVISKADMEADAIDTALMALGADDGFRLATEHRLAAFFIIASADGKSFQERYTPEFEAFLLPKD</sequence>
<dbReference type="Pfam" id="PF02424">
    <property type="entry name" value="ApbE"/>
    <property type="match status" value="1"/>
</dbReference>
<dbReference type="InterPro" id="IPR003374">
    <property type="entry name" value="ApbE-like_sf"/>
</dbReference>
<keyword evidence="6 18" id="KW-0285">Flavoprotein</keyword>
<evidence type="ECO:0000256" key="12">
    <source>
        <dbReference type="ARBA" id="ARBA00023136"/>
    </source>
</evidence>
<dbReference type="FunFam" id="3.10.520.10:FF:000001">
    <property type="entry name" value="FAD:protein FMN transferase"/>
    <property type="match status" value="1"/>
</dbReference>
<evidence type="ECO:0000256" key="13">
    <source>
        <dbReference type="ARBA" id="ARBA00023139"/>
    </source>
</evidence>
<dbReference type="OrthoDB" id="9778595at2"/>
<comment type="similarity">
    <text evidence="1 18">Belongs to the ApbE family.</text>
</comment>
<dbReference type="PIRSF" id="PIRSF006268">
    <property type="entry name" value="ApbE"/>
    <property type="match status" value="1"/>
</dbReference>
<keyword evidence="11 18" id="KW-0460">Magnesium</keyword>
<dbReference type="EMBL" id="CBTJ020000042">
    <property type="protein sequence ID" value="CDI02835.1"/>
    <property type="molecule type" value="Genomic_DNA"/>
</dbReference>
<dbReference type="AlphaFoldDB" id="W6MAA8"/>